<organism evidence="1 2">
    <name type="scientific">Rhodopirellula sallentina SM41</name>
    <dbReference type="NCBI Taxonomy" id="1263870"/>
    <lineage>
        <taxon>Bacteria</taxon>
        <taxon>Pseudomonadati</taxon>
        <taxon>Planctomycetota</taxon>
        <taxon>Planctomycetia</taxon>
        <taxon>Pirellulales</taxon>
        <taxon>Pirellulaceae</taxon>
        <taxon>Rhodopirellula</taxon>
    </lineage>
</organism>
<comment type="caution">
    <text evidence="1">The sequence shown here is derived from an EMBL/GenBank/DDBJ whole genome shotgun (WGS) entry which is preliminary data.</text>
</comment>
<name>M5U0X7_9BACT</name>
<reference evidence="1 2" key="1">
    <citation type="journal article" date="2013" name="Mar. Genomics">
        <title>Expression of sulfatases in Rhodopirellula baltica and the diversity of sulfatases in the genus Rhodopirellula.</title>
        <authorList>
            <person name="Wegner C.E."/>
            <person name="Richter-Heitmann T."/>
            <person name="Klindworth A."/>
            <person name="Klockow C."/>
            <person name="Richter M."/>
            <person name="Achstetter T."/>
            <person name="Glockner F.O."/>
            <person name="Harder J."/>
        </authorList>
    </citation>
    <scope>NUCLEOTIDE SEQUENCE [LARGE SCALE GENOMIC DNA]</scope>
    <source>
        <strain evidence="1 2">SM41</strain>
    </source>
</reference>
<dbReference type="Proteomes" id="UP000011885">
    <property type="component" value="Unassembled WGS sequence"/>
</dbReference>
<dbReference type="EMBL" id="ANOH01000247">
    <property type="protein sequence ID" value="EMI54924.1"/>
    <property type="molecule type" value="Genomic_DNA"/>
</dbReference>
<gene>
    <name evidence="1" type="ORF">RSSM_03628</name>
</gene>
<evidence type="ECO:0000313" key="1">
    <source>
        <dbReference type="EMBL" id="EMI54924.1"/>
    </source>
</evidence>
<dbReference type="AlphaFoldDB" id="M5U0X7"/>
<protein>
    <submittedName>
        <fullName evidence="1">Uncharacterized protein</fullName>
    </submittedName>
</protein>
<dbReference type="PATRIC" id="fig|1263870.3.peg.3847"/>
<evidence type="ECO:0000313" key="2">
    <source>
        <dbReference type="Proteomes" id="UP000011885"/>
    </source>
</evidence>
<accession>M5U0X7</accession>
<proteinExistence type="predicted"/>
<keyword evidence="2" id="KW-1185">Reference proteome</keyword>
<sequence length="68" mass="7783">MIEKLFRRFDWVYRYGFHRIAFSKLSRSVSVAGRIVGRARGIFVVGVDVVETQRRHGIGGESGAERDQ</sequence>